<dbReference type="PANTHER" id="PTHR30532">
    <property type="entry name" value="IRON III DICITRATE-BINDING PERIPLASMIC PROTEIN"/>
    <property type="match status" value="1"/>
</dbReference>
<dbReference type="PROSITE" id="PS51257">
    <property type="entry name" value="PROKAR_LIPOPROTEIN"/>
    <property type="match status" value="1"/>
</dbReference>
<comment type="similarity">
    <text evidence="2">Belongs to the bacterial solute-binding protein 8 family.</text>
</comment>
<dbReference type="AlphaFoldDB" id="A0A7C3KDL2"/>
<accession>A0A7C3KDL2</accession>
<reference evidence="7" key="1">
    <citation type="journal article" date="2020" name="mSystems">
        <title>Genome- and Community-Level Interaction Insights into Carbon Utilization and Element Cycling Functions of Hydrothermarchaeota in Hydrothermal Sediment.</title>
        <authorList>
            <person name="Zhou Z."/>
            <person name="Liu Y."/>
            <person name="Xu W."/>
            <person name="Pan J."/>
            <person name="Luo Z.H."/>
            <person name="Li M."/>
        </authorList>
    </citation>
    <scope>NUCLEOTIDE SEQUENCE [LARGE SCALE GENOMIC DNA]</scope>
    <source>
        <strain evidence="7">SpSt-418</strain>
    </source>
</reference>
<dbReference type="CDD" id="cd01146">
    <property type="entry name" value="FhuD"/>
    <property type="match status" value="1"/>
</dbReference>
<dbReference type="InterPro" id="IPR051313">
    <property type="entry name" value="Bact_iron-sidero_bind"/>
</dbReference>
<dbReference type="PANTHER" id="PTHR30532:SF25">
    <property type="entry name" value="IRON(III) DICITRATE-BINDING PERIPLASMIC PROTEIN"/>
    <property type="match status" value="1"/>
</dbReference>
<keyword evidence="5" id="KW-0175">Coiled coil</keyword>
<evidence type="ECO:0000256" key="1">
    <source>
        <dbReference type="ARBA" id="ARBA00004196"/>
    </source>
</evidence>
<dbReference type="Pfam" id="PF01497">
    <property type="entry name" value="Peripla_BP_2"/>
    <property type="match status" value="1"/>
</dbReference>
<dbReference type="Gene3D" id="3.40.50.1980">
    <property type="entry name" value="Nitrogenase molybdenum iron protein domain"/>
    <property type="match status" value="2"/>
</dbReference>
<evidence type="ECO:0000256" key="4">
    <source>
        <dbReference type="ARBA" id="ARBA00022729"/>
    </source>
</evidence>
<comment type="subcellular location">
    <subcellularLocation>
        <location evidence="1">Cell envelope</location>
    </subcellularLocation>
</comment>
<feature type="domain" description="Fe/B12 periplasmic-binding" evidence="6">
    <location>
        <begin position="62"/>
        <end position="330"/>
    </location>
</feature>
<evidence type="ECO:0000256" key="5">
    <source>
        <dbReference type="SAM" id="Coils"/>
    </source>
</evidence>
<keyword evidence="3" id="KW-0813">Transport</keyword>
<evidence type="ECO:0000259" key="6">
    <source>
        <dbReference type="PROSITE" id="PS50983"/>
    </source>
</evidence>
<dbReference type="GO" id="GO:1901678">
    <property type="term" value="P:iron coordination entity transport"/>
    <property type="evidence" value="ECO:0007669"/>
    <property type="project" value="UniProtKB-ARBA"/>
</dbReference>
<keyword evidence="4" id="KW-0732">Signal</keyword>
<feature type="coiled-coil region" evidence="5">
    <location>
        <begin position="166"/>
        <end position="200"/>
    </location>
</feature>
<proteinExistence type="inferred from homology"/>
<evidence type="ECO:0000256" key="2">
    <source>
        <dbReference type="ARBA" id="ARBA00008814"/>
    </source>
</evidence>
<protein>
    <submittedName>
        <fullName evidence="7">Iron-siderophore ABC transporter substrate-binding protein</fullName>
    </submittedName>
</protein>
<sequence length="335" mass="37122">MINKLGLIRRYPCRWVALAMMTVLLVVGCHRYDHHPVSSGWISPNCRVILHDAGKSCVPLNPSRVVAIGTLEELLALDIKPVGAAFWVAGGGSGDIPAYLGDRAAGITNLGNTSQPNLERIIQLKPDLIIGVPHGIKPIHKLLSQIAPTVVLDGADPEWKAFFVRVADVLNRSQQAKQLLDTYEQRLAEFQSQIGRSESHADGQPKQMRVSVIRSYSNGLRIYMRESFNGSILKDAGLLRPPAQDKDTWAKDVSLESIPEMEGDVIFVTHDDPKDSLLNQISDQPLWHYLEAVQHNKVYTVDLEYWIGGSSIIAANRVLDDLFKYLVPQSFDAAS</sequence>
<comment type="caution">
    <text evidence="7">The sequence shown here is derived from an EMBL/GenBank/DDBJ whole genome shotgun (WGS) entry which is preliminary data.</text>
</comment>
<dbReference type="InterPro" id="IPR002491">
    <property type="entry name" value="ABC_transptr_periplasmic_BD"/>
</dbReference>
<name>A0A7C3KDL2_9CYAN</name>
<organism evidence="7">
    <name type="scientific">Oscillatoriales cyanobacterium SpSt-418</name>
    <dbReference type="NCBI Taxonomy" id="2282169"/>
    <lineage>
        <taxon>Bacteria</taxon>
        <taxon>Bacillati</taxon>
        <taxon>Cyanobacteriota</taxon>
        <taxon>Cyanophyceae</taxon>
        <taxon>Oscillatoriophycideae</taxon>
        <taxon>Oscillatoriales</taxon>
    </lineage>
</organism>
<dbReference type="SUPFAM" id="SSF53807">
    <property type="entry name" value="Helical backbone' metal receptor"/>
    <property type="match status" value="1"/>
</dbReference>
<dbReference type="GO" id="GO:0030288">
    <property type="term" value="C:outer membrane-bounded periplasmic space"/>
    <property type="evidence" value="ECO:0007669"/>
    <property type="project" value="TreeGrafter"/>
</dbReference>
<dbReference type="PROSITE" id="PS50983">
    <property type="entry name" value="FE_B12_PBP"/>
    <property type="match status" value="1"/>
</dbReference>
<dbReference type="EMBL" id="DSRU01000172">
    <property type="protein sequence ID" value="HFM98469.1"/>
    <property type="molecule type" value="Genomic_DNA"/>
</dbReference>
<gene>
    <name evidence="7" type="ORF">ENR64_12070</name>
</gene>
<evidence type="ECO:0000313" key="7">
    <source>
        <dbReference type="EMBL" id="HFM98469.1"/>
    </source>
</evidence>
<evidence type="ECO:0000256" key="3">
    <source>
        <dbReference type="ARBA" id="ARBA00022448"/>
    </source>
</evidence>